<feature type="non-terminal residue" evidence="2">
    <location>
        <position position="1"/>
    </location>
</feature>
<organism evidence="2">
    <name type="scientific">marine sediment metagenome</name>
    <dbReference type="NCBI Taxonomy" id="412755"/>
    <lineage>
        <taxon>unclassified sequences</taxon>
        <taxon>metagenomes</taxon>
        <taxon>ecological metagenomes</taxon>
    </lineage>
</organism>
<dbReference type="EMBL" id="LAZR01022986">
    <property type="protein sequence ID" value="KKL80019.1"/>
    <property type="molecule type" value="Genomic_DNA"/>
</dbReference>
<reference evidence="2" key="1">
    <citation type="journal article" date="2015" name="Nature">
        <title>Complex archaea that bridge the gap between prokaryotes and eukaryotes.</title>
        <authorList>
            <person name="Spang A."/>
            <person name="Saw J.H."/>
            <person name="Jorgensen S.L."/>
            <person name="Zaremba-Niedzwiedzka K."/>
            <person name="Martijn J."/>
            <person name="Lind A.E."/>
            <person name="van Eijk R."/>
            <person name="Schleper C."/>
            <person name="Guy L."/>
            <person name="Ettema T.J."/>
        </authorList>
    </citation>
    <scope>NUCLEOTIDE SEQUENCE</scope>
</reference>
<evidence type="ECO:0000313" key="2">
    <source>
        <dbReference type="EMBL" id="KKL80019.1"/>
    </source>
</evidence>
<dbReference type="InterPro" id="IPR006680">
    <property type="entry name" value="Amidohydro-rel"/>
</dbReference>
<sequence>DKAKETVRRCIEEYRFFGVKLNGAQNSFFIDDPELSLPVIEEIAGSGKLLAFHVGADAPEHTHPFRVAKIARMYPDLTILCVHMGGVGHHDLTAAMIEFAEKCPNLHLIGSAVRELAVTKAIGALGAERVSFGSDTPFAPMHARLAMYRAMLDDDFTPDQRAAVLGGNIARVFGLAL</sequence>
<comment type="caution">
    <text evidence="2">The sequence shown here is derived from an EMBL/GenBank/DDBJ whole genome shotgun (WGS) entry which is preliminary data.</text>
</comment>
<dbReference type="Pfam" id="PF04909">
    <property type="entry name" value="Amidohydro_2"/>
    <property type="match status" value="1"/>
</dbReference>
<gene>
    <name evidence="2" type="ORF">LCGC14_2009010</name>
</gene>
<dbReference type="GO" id="GO:0016787">
    <property type="term" value="F:hydrolase activity"/>
    <property type="evidence" value="ECO:0007669"/>
    <property type="project" value="InterPro"/>
</dbReference>
<accession>A0A0F9F111</accession>
<evidence type="ECO:0000259" key="1">
    <source>
        <dbReference type="Pfam" id="PF04909"/>
    </source>
</evidence>
<feature type="domain" description="Amidohydrolase-related" evidence="1">
    <location>
        <begin position="2"/>
        <end position="175"/>
    </location>
</feature>
<proteinExistence type="predicted"/>
<dbReference type="Gene3D" id="3.20.20.140">
    <property type="entry name" value="Metal-dependent hydrolases"/>
    <property type="match status" value="1"/>
</dbReference>
<protein>
    <recommendedName>
        <fullName evidence="1">Amidohydrolase-related domain-containing protein</fullName>
    </recommendedName>
</protein>
<dbReference type="SUPFAM" id="SSF51556">
    <property type="entry name" value="Metallo-dependent hydrolases"/>
    <property type="match status" value="1"/>
</dbReference>
<dbReference type="AlphaFoldDB" id="A0A0F9F111"/>
<name>A0A0F9F111_9ZZZZ</name>
<dbReference type="InterPro" id="IPR032466">
    <property type="entry name" value="Metal_Hydrolase"/>
</dbReference>